<sequence>MVETPVVEELPPPVAPEVAQGLLARLNRLQELESSGEVEPQSLRYDQLEAWQDHHPERNLLDAPTFDPAPAVHSPQPSTPLSTPVSPTAVEPAPVGSQNPLAAPTIMNAPAQAAPEGVPVRTPDSVQRAGTPLTPPAVQPTQEPPRHNVNTPAEAAPAVPAAPATAPTPEVSAVNTPARSEEQATSEAHPTPTVPLATAPVEAPVGGGSLRAEEAERAELKALLQSATDLPVSLPRRPRPVPLKAPVVETPVVEELSPPVAPEVAQGLLARLNRLQELESSGEVEPQSLRYDQLEAWQDHHPERNLLDAPTFDPAPAVHSPQPPTVAPAPTLPVPVVQATSVPVPTAPSTLNAGVPTAVPVPPAAPLAAPAAGQPARAVPVAPTALQRAAVTTPPSVNNQEPHQSAQAHLALSPEGLAVEPGESPVVASEAAAVSTVVMPTPVVAPAAEVTLTQPDGVATPVEAPVGGGACARRKRSGRN</sequence>
<name>E8U3N2_DEIML</name>
<dbReference type="EMBL" id="CP002454">
    <property type="protein sequence ID" value="ADV68656.1"/>
    <property type="molecule type" value="Genomic_DNA"/>
</dbReference>
<feature type="compositionally biased region" description="Low complexity" evidence="1">
    <location>
        <begin position="190"/>
        <end position="204"/>
    </location>
</feature>
<gene>
    <name evidence="2" type="ordered locus">Deima_3027</name>
</gene>
<evidence type="ECO:0000256" key="1">
    <source>
        <dbReference type="SAM" id="MobiDB-lite"/>
    </source>
</evidence>
<feature type="compositionally biased region" description="Basic and acidic residues" evidence="1">
    <location>
        <begin position="51"/>
        <end position="60"/>
    </location>
</feature>
<feature type="compositionally biased region" description="Low complexity" evidence="1">
    <location>
        <begin position="151"/>
        <end position="174"/>
    </location>
</feature>
<organism evidence="2 3">
    <name type="scientific">Deinococcus maricopensis (strain DSM 21211 / LMG 22137 / NRRL B-23946 / LB-34)</name>
    <dbReference type="NCBI Taxonomy" id="709986"/>
    <lineage>
        <taxon>Bacteria</taxon>
        <taxon>Thermotogati</taxon>
        <taxon>Deinococcota</taxon>
        <taxon>Deinococci</taxon>
        <taxon>Deinococcales</taxon>
        <taxon>Deinococcaceae</taxon>
        <taxon>Deinococcus</taxon>
    </lineage>
</organism>
<dbReference type="KEGG" id="dmr:Deima_3027"/>
<feature type="compositionally biased region" description="Low complexity" evidence="1">
    <location>
        <begin position="74"/>
        <end position="88"/>
    </location>
</feature>
<feature type="region of interest" description="Disordered" evidence="1">
    <location>
        <begin position="458"/>
        <end position="480"/>
    </location>
</feature>
<feature type="compositionally biased region" description="Polar residues" evidence="1">
    <location>
        <begin position="175"/>
        <end position="188"/>
    </location>
</feature>
<feature type="region of interest" description="Disordered" evidence="1">
    <location>
        <begin position="50"/>
        <end position="101"/>
    </location>
</feature>
<protein>
    <submittedName>
        <fullName evidence="2">Uncharacterized protein</fullName>
    </submittedName>
</protein>
<reference evidence="2 3" key="1">
    <citation type="journal article" date="2011" name="Stand. Genomic Sci.">
        <title>Complete genome sequence of Deinococcus maricopensis type strain (LB-34).</title>
        <authorList>
            <person name="Pukall R."/>
            <person name="Zeytun A."/>
            <person name="Lucas S."/>
            <person name="Lapidus A."/>
            <person name="Hammon N."/>
            <person name="Deshpande S."/>
            <person name="Nolan M."/>
            <person name="Cheng J.F."/>
            <person name="Pitluck S."/>
            <person name="Liolios K."/>
            <person name="Pagani I."/>
            <person name="Mikhailova N."/>
            <person name="Ivanova N."/>
            <person name="Mavromatis K."/>
            <person name="Pati A."/>
            <person name="Tapia R."/>
            <person name="Han C."/>
            <person name="Goodwin L."/>
            <person name="Chen A."/>
            <person name="Palaniappan K."/>
            <person name="Land M."/>
            <person name="Hauser L."/>
            <person name="Chang Y.J."/>
            <person name="Jeffries C.D."/>
            <person name="Brambilla E.M."/>
            <person name="Rohde M."/>
            <person name="Goker M."/>
            <person name="Detter J.C."/>
            <person name="Woyke T."/>
            <person name="Bristow J."/>
            <person name="Eisen J.A."/>
            <person name="Markowitz V."/>
            <person name="Hugenholtz P."/>
            <person name="Kyrpides N.C."/>
            <person name="Klenk H.P."/>
        </authorList>
    </citation>
    <scope>NUCLEOTIDE SEQUENCE [LARGE SCALE GENOMIC DNA]</scope>
    <source>
        <strain evidence="3">DSM 21211 / LMG 22137 / NRRL B-23946 / LB-34</strain>
    </source>
</reference>
<feature type="region of interest" description="Disordered" evidence="1">
    <location>
        <begin position="115"/>
        <end position="206"/>
    </location>
</feature>
<keyword evidence="3" id="KW-1185">Reference proteome</keyword>
<evidence type="ECO:0000313" key="2">
    <source>
        <dbReference type="EMBL" id="ADV68656.1"/>
    </source>
</evidence>
<reference evidence="3" key="2">
    <citation type="submission" date="2011-01" db="EMBL/GenBank/DDBJ databases">
        <title>The complete genome of Deinococcus maricopensis DSM 21211.</title>
        <authorList>
            <consortium name="US DOE Joint Genome Institute (JGI-PGF)"/>
            <person name="Lucas S."/>
            <person name="Copeland A."/>
            <person name="Lapidus A."/>
            <person name="Goodwin L."/>
            <person name="Pitluck S."/>
            <person name="Kyrpides N."/>
            <person name="Mavromatis K."/>
            <person name="Pagani I."/>
            <person name="Ivanova N."/>
            <person name="Ovchinnikova G."/>
            <person name="Zeytun A."/>
            <person name="Detter J.C."/>
            <person name="Han C."/>
            <person name="Land M."/>
            <person name="Hauser L."/>
            <person name="Markowitz V."/>
            <person name="Cheng J.-F."/>
            <person name="Hugenholtz P."/>
            <person name="Woyke T."/>
            <person name="Wu D."/>
            <person name="Pukall R."/>
            <person name="Gehrich-Schroeter G."/>
            <person name="Brambilla E."/>
            <person name="Klenk H.-P."/>
            <person name="Eisen J.A."/>
        </authorList>
    </citation>
    <scope>NUCLEOTIDE SEQUENCE [LARGE SCALE GENOMIC DNA]</scope>
    <source>
        <strain evidence="3">DSM 21211 / LMG 22137 / NRRL B-23946 / LB-34</strain>
    </source>
</reference>
<proteinExistence type="predicted"/>
<dbReference type="AlphaFoldDB" id="E8U3N2"/>
<dbReference type="Proteomes" id="UP000008635">
    <property type="component" value="Chromosome"/>
</dbReference>
<dbReference type="STRING" id="709986.Deima_3027"/>
<evidence type="ECO:0000313" key="3">
    <source>
        <dbReference type="Proteomes" id="UP000008635"/>
    </source>
</evidence>
<dbReference type="HOGENOM" id="CLU_568286_0_0_0"/>
<accession>E8U3N2</accession>